<dbReference type="HOGENOM" id="CLU_113175_0_0_2"/>
<dbReference type="KEGG" id="dfd:Desfe_0549"/>
<dbReference type="AlphaFoldDB" id="I3XR76"/>
<organism evidence="1 2">
    <name type="scientific">Desulfurococcus amylolyticus DSM 16532</name>
    <dbReference type="NCBI Taxonomy" id="768672"/>
    <lineage>
        <taxon>Archaea</taxon>
        <taxon>Thermoproteota</taxon>
        <taxon>Thermoprotei</taxon>
        <taxon>Desulfurococcales</taxon>
        <taxon>Desulfurococcaceae</taxon>
        <taxon>Desulfurococcus</taxon>
    </lineage>
</organism>
<dbReference type="EMBL" id="CP003321">
    <property type="protein sequence ID" value="AFL66450.1"/>
    <property type="molecule type" value="Genomic_DNA"/>
</dbReference>
<dbReference type="OrthoDB" id="19235at2157"/>
<protein>
    <submittedName>
        <fullName evidence="1">Uncharacterized protein</fullName>
    </submittedName>
</protein>
<gene>
    <name evidence="1" type="ORF">Desfe_0549</name>
</gene>
<name>I3XR76_DESAM</name>
<dbReference type="eggNOG" id="arCOG08839">
    <property type="taxonomic scope" value="Archaea"/>
</dbReference>
<evidence type="ECO:0000313" key="1">
    <source>
        <dbReference type="EMBL" id="AFL66450.1"/>
    </source>
</evidence>
<keyword evidence="2" id="KW-1185">Reference proteome</keyword>
<sequence>MEPYIPLTIFNNLTLISRRFTEDRCMVVFLNDVATSLYGLVNPLTEIRALASSACLDNALYMLLESFNIQEEYSKARQQLMGNGIVAVSTRTMPLLVIEAEKNNLDHEIVKSPVKYMDEAFEFYIPQLEYLIVKLLTLRLYPYITYGITLLFSWADVINMDLLSKTLEISGISKKELAREIDSTLKHVEAFSVIKEENIREKLKTLLQLKA</sequence>
<evidence type="ECO:0000313" key="2">
    <source>
        <dbReference type="Proteomes" id="UP000006175"/>
    </source>
</evidence>
<proteinExistence type="predicted"/>
<dbReference type="Proteomes" id="UP000006175">
    <property type="component" value="Chromosome"/>
</dbReference>
<reference evidence="1 2" key="1">
    <citation type="journal article" date="2012" name="J. Bacteriol.">
        <title>Complete Genome Sequence of Desulfurococcus fermentans, a Hyperthermophilic Cellulolytic Crenarchaeon Isolated from a Freshwater Hot Spring in Kamchatka, Russia.</title>
        <authorList>
            <person name="Susanti D."/>
            <person name="Johnson E.F."/>
            <person name="Rodriguez J.R."/>
            <person name="Anderson I."/>
            <person name="Perevalova A.A."/>
            <person name="Kyrpides N."/>
            <person name="Lucas S."/>
            <person name="Han J."/>
            <person name="Lapidus A."/>
            <person name="Cheng J.F."/>
            <person name="Goodwin L."/>
            <person name="Pitluck S."/>
            <person name="Mavrommatis K."/>
            <person name="Peters L."/>
            <person name="Land M.L."/>
            <person name="Hauser L."/>
            <person name="Gopalan V."/>
            <person name="Chan P.P."/>
            <person name="Lowe T.M."/>
            <person name="Atomi H."/>
            <person name="Bonch-Osmolovskaya E.A."/>
            <person name="Woyke T."/>
            <person name="Mukhopadhyay B."/>
        </authorList>
    </citation>
    <scope>NUCLEOTIDE SEQUENCE [LARGE SCALE GENOMIC DNA]</scope>
    <source>
        <strain evidence="1 2">DSM 16532</strain>
    </source>
</reference>
<accession>I3XR76</accession>